<dbReference type="GO" id="GO:0006744">
    <property type="term" value="P:ubiquinone biosynthetic process"/>
    <property type="evidence" value="ECO:0007669"/>
    <property type="project" value="UniProtKB-UniRule"/>
</dbReference>
<dbReference type="GO" id="GO:0005829">
    <property type="term" value="C:cytosol"/>
    <property type="evidence" value="ECO:0007669"/>
    <property type="project" value="TreeGrafter"/>
</dbReference>
<dbReference type="EMBL" id="CP046056">
    <property type="protein sequence ID" value="QQD23058.1"/>
    <property type="molecule type" value="Genomic_DNA"/>
</dbReference>
<dbReference type="Gene3D" id="3.40.1410.10">
    <property type="entry name" value="Chorismate lyase-like"/>
    <property type="match status" value="1"/>
</dbReference>
<dbReference type="AlphaFoldDB" id="A0A9X7UUE6"/>
<dbReference type="GO" id="GO:0008813">
    <property type="term" value="F:chorismate lyase activity"/>
    <property type="evidence" value="ECO:0007669"/>
    <property type="project" value="UniProtKB-UniRule"/>
</dbReference>
<comment type="caution">
    <text evidence="4">Lacks conserved residue(s) required for the propagation of feature annotation.</text>
</comment>
<dbReference type="InterPro" id="IPR028978">
    <property type="entry name" value="Chorismate_lyase_/UTRA_dom_sf"/>
</dbReference>
<comment type="subcellular location">
    <subcellularLocation>
        <location evidence="4">Cytoplasm</location>
    </subcellularLocation>
</comment>
<keyword evidence="3 4" id="KW-0456">Lyase</keyword>
<dbReference type="Proteomes" id="UP000596074">
    <property type="component" value="Chromosome"/>
</dbReference>
<keyword evidence="1 4" id="KW-0963">Cytoplasm</keyword>
<keyword evidence="4" id="KW-0670">Pyruvate</keyword>
<keyword evidence="2 4" id="KW-0831">Ubiquinone biosynthesis</keyword>
<dbReference type="GO" id="GO:0042866">
    <property type="term" value="P:pyruvate biosynthetic process"/>
    <property type="evidence" value="ECO:0007669"/>
    <property type="project" value="UniProtKB-UniRule"/>
</dbReference>
<feature type="binding site" evidence="4">
    <location>
        <position position="121"/>
    </location>
    <ligand>
        <name>substrate</name>
    </ligand>
</feature>
<feature type="binding site" evidence="4">
    <location>
        <position position="167"/>
    </location>
    <ligand>
        <name>substrate</name>
    </ligand>
</feature>
<evidence type="ECO:0000256" key="3">
    <source>
        <dbReference type="ARBA" id="ARBA00023239"/>
    </source>
</evidence>
<evidence type="ECO:0000313" key="6">
    <source>
        <dbReference type="Proteomes" id="UP000596074"/>
    </source>
</evidence>
<reference evidence="5 6" key="1">
    <citation type="submission" date="2019-11" db="EMBL/GenBank/DDBJ databases">
        <title>Venatorbacter sp. nov. a predator of Campylobacter and other Gram-negative bacteria.</title>
        <authorList>
            <person name="Saeedi A."/>
            <person name="Cummings N.J."/>
            <person name="Connerton I.F."/>
            <person name="Connerton P.L."/>
        </authorList>
    </citation>
    <scope>NUCLEOTIDE SEQUENCE [LARGE SCALE GENOMIC DNA]</scope>
    <source>
        <strain evidence="5">XL5</strain>
    </source>
</reference>
<protein>
    <recommendedName>
        <fullName evidence="4">Probable chorismate pyruvate-lyase</fullName>
        <shortName evidence="4">CL</shortName>
        <shortName evidence="4">CPL</shortName>
        <ecNumber evidence="4">4.1.3.40</ecNumber>
    </recommendedName>
</protein>
<dbReference type="SUPFAM" id="SSF64288">
    <property type="entry name" value="Chorismate lyase-like"/>
    <property type="match status" value="1"/>
</dbReference>
<comment type="function">
    <text evidence="4">Removes the pyruvyl group from chorismate, with concomitant aromatization of the ring, to provide 4-hydroxybenzoate (4HB) for the ubiquinone pathway.</text>
</comment>
<sequence>MPELATLLHPAVPDWSGRNRCLPSLLPPLWRDWLLDSGSLTARLSALRPGQFRVQLLAQYHGRPTPLERTELQLHGQHSVWVREVILLLGDTPLVYARTAVPITTLNGAGKRLQSLGERSLGSFLFQQPNLRRTPLRASHCKANALGLEWSRRSVFYLGDKPLMVSEAFTGALTDFL</sequence>
<comment type="pathway">
    <text evidence="4">Cofactor biosynthesis; ubiquinone biosynthesis.</text>
</comment>
<organism evidence="5 6">
    <name type="scientific">Venatoribacter cucullus</name>
    <dbReference type="NCBI Taxonomy" id="2661630"/>
    <lineage>
        <taxon>Bacteria</taxon>
        <taxon>Pseudomonadati</taxon>
        <taxon>Pseudomonadota</taxon>
        <taxon>Gammaproteobacteria</taxon>
        <taxon>Oceanospirillales</taxon>
        <taxon>Oceanospirillaceae</taxon>
        <taxon>Venatoribacter</taxon>
    </lineage>
</organism>
<feature type="binding site" evidence="4">
    <location>
        <position position="83"/>
    </location>
    <ligand>
        <name>substrate</name>
    </ligand>
</feature>
<evidence type="ECO:0000256" key="2">
    <source>
        <dbReference type="ARBA" id="ARBA00022688"/>
    </source>
</evidence>
<comment type="catalytic activity">
    <reaction evidence="4">
        <text>chorismate = 4-hydroxybenzoate + pyruvate</text>
        <dbReference type="Rhea" id="RHEA:16505"/>
        <dbReference type="ChEBI" id="CHEBI:15361"/>
        <dbReference type="ChEBI" id="CHEBI:17879"/>
        <dbReference type="ChEBI" id="CHEBI:29748"/>
        <dbReference type="EC" id="4.1.3.40"/>
    </reaction>
</comment>
<comment type="similarity">
    <text evidence="4">Belongs to the UbiC family.</text>
</comment>
<dbReference type="PANTHER" id="PTHR38683:SF1">
    <property type="entry name" value="CHORISMATE PYRUVATE-LYASE"/>
    <property type="match status" value="1"/>
</dbReference>
<evidence type="ECO:0000256" key="4">
    <source>
        <dbReference type="HAMAP-Rule" id="MF_01632"/>
    </source>
</evidence>
<dbReference type="HAMAP" id="MF_01632">
    <property type="entry name" value="UbiC"/>
    <property type="match status" value="1"/>
</dbReference>
<dbReference type="InterPro" id="IPR007440">
    <property type="entry name" value="Chorismate--pyruvate_lyase"/>
</dbReference>
<keyword evidence="6" id="KW-1185">Reference proteome</keyword>
<dbReference type="EC" id="4.1.3.40" evidence="4"/>
<proteinExistence type="inferred from homology"/>
<dbReference type="KEGG" id="vcw:GJQ55_00585"/>
<evidence type="ECO:0000256" key="1">
    <source>
        <dbReference type="ARBA" id="ARBA00022490"/>
    </source>
</evidence>
<dbReference type="RefSeq" id="WP_228345572.1">
    <property type="nucleotide sequence ID" value="NZ_CP046056.1"/>
</dbReference>
<accession>A0A9X7UUE6</accession>
<dbReference type="Pfam" id="PF04345">
    <property type="entry name" value="Chor_lyase"/>
    <property type="match status" value="1"/>
</dbReference>
<name>A0A9X7UUE6_9GAMM</name>
<gene>
    <name evidence="4" type="primary">ubiC</name>
    <name evidence="5" type="ORF">GJQ55_00585</name>
</gene>
<dbReference type="PANTHER" id="PTHR38683">
    <property type="entry name" value="CHORISMATE PYRUVATE-LYASE"/>
    <property type="match status" value="1"/>
</dbReference>
<evidence type="ECO:0000313" key="5">
    <source>
        <dbReference type="EMBL" id="QQD23058.1"/>
    </source>
</evidence>